<feature type="transmembrane region" description="Helical" evidence="6">
    <location>
        <begin position="425"/>
        <end position="449"/>
    </location>
</feature>
<feature type="transmembrane region" description="Helical" evidence="6">
    <location>
        <begin position="389"/>
        <end position="413"/>
    </location>
</feature>
<dbReference type="Pfam" id="PF07690">
    <property type="entry name" value="MFS_1"/>
    <property type="match status" value="1"/>
</dbReference>
<dbReference type="GO" id="GO:0015134">
    <property type="term" value="F:hexuronate transmembrane transporter activity"/>
    <property type="evidence" value="ECO:0007669"/>
    <property type="project" value="TreeGrafter"/>
</dbReference>
<evidence type="ECO:0000256" key="2">
    <source>
        <dbReference type="ARBA" id="ARBA00022692"/>
    </source>
</evidence>
<dbReference type="InterPro" id="IPR011701">
    <property type="entry name" value="MFS"/>
</dbReference>
<protein>
    <recommendedName>
        <fullName evidence="7">Major facilitator superfamily (MFS) profile domain-containing protein</fullName>
    </recommendedName>
</protein>
<comment type="subcellular location">
    <subcellularLocation>
        <location evidence="1">Membrane</location>
        <topology evidence="1">Multi-pass membrane protein</topology>
    </subcellularLocation>
</comment>
<feature type="transmembrane region" description="Helical" evidence="6">
    <location>
        <begin position="144"/>
        <end position="175"/>
    </location>
</feature>
<feature type="transmembrane region" description="Helical" evidence="6">
    <location>
        <begin position="228"/>
        <end position="250"/>
    </location>
</feature>
<dbReference type="CDD" id="cd17319">
    <property type="entry name" value="MFS_ExuT_GudP_like"/>
    <property type="match status" value="1"/>
</dbReference>
<keyword evidence="4 6" id="KW-0472">Membrane</keyword>
<name>A0A3M4A1D8_PSEMA</name>
<dbReference type="PANTHER" id="PTHR11662">
    <property type="entry name" value="SOLUTE CARRIER FAMILY 17"/>
    <property type="match status" value="1"/>
</dbReference>
<evidence type="ECO:0000256" key="3">
    <source>
        <dbReference type="ARBA" id="ARBA00022989"/>
    </source>
</evidence>
<comment type="similarity">
    <text evidence="5">Belongs to the major facilitator superfamily. Phthalate permease family.</text>
</comment>
<feature type="domain" description="Major facilitator superfamily (MFS) profile" evidence="7">
    <location>
        <begin position="78"/>
        <end position="481"/>
    </location>
</feature>
<dbReference type="EMBL" id="RBQF01000406">
    <property type="protein sequence ID" value="RMP00144.1"/>
    <property type="molecule type" value="Genomic_DNA"/>
</dbReference>
<dbReference type="Gene3D" id="1.20.1250.20">
    <property type="entry name" value="MFS general substrate transporter like domains"/>
    <property type="match status" value="2"/>
</dbReference>
<feature type="transmembrane region" description="Helical" evidence="6">
    <location>
        <begin position="331"/>
        <end position="354"/>
    </location>
</feature>
<dbReference type="SUPFAM" id="SSF103473">
    <property type="entry name" value="MFS general substrate transporter"/>
    <property type="match status" value="1"/>
</dbReference>
<dbReference type="InterPro" id="IPR050382">
    <property type="entry name" value="MFS_Na/Anion_cotransporter"/>
</dbReference>
<evidence type="ECO:0000259" key="7">
    <source>
        <dbReference type="PROSITE" id="PS50850"/>
    </source>
</evidence>
<feature type="transmembrane region" description="Helical" evidence="6">
    <location>
        <begin position="455"/>
        <end position="475"/>
    </location>
</feature>
<organism evidence="8 9">
    <name type="scientific">Pseudomonas marginalis pv. marginalis</name>
    <dbReference type="NCBI Taxonomy" id="97473"/>
    <lineage>
        <taxon>Bacteria</taxon>
        <taxon>Pseudomonadati</taxon>
        <taxon>Pseudomonadota</taxon>
        <taxon>Gammaproteobacteria</taxon>
        <taxon>Pseudomonadales</taxon>
        <taxon>Pseudomonadaceae</taxon>
        <taxon>Pseudomonas</taxon>
    </lineage>
</organism>
<sequence length="486" mass="53850">MVRLSNTMPVWRIDDFLSAAHHRSSNKDPEHTIKISKNGYNHMPLQNSVLADRPGNPHAGIGDKIRGALAVGKTRWGMLALVFFATTLNYIDRAALGVMQPILAKEMSWTAMDYANINFWFQVGYAVGFVLQGRLIDRVGVKRVFFFAVLLWSLATGAHGLATSAVGFMVCRFILGLTEAANYPACVKTTRLWFPAGERAVATGIFNAGTNVGAMMTPMLLPLILHVWGWQAAFLCMASLGAIWLVFWGLKYYNPEDHPSVKQSELDYVQQQVEPEQPGVPFSRILRMRGTWAFAIAYALTAPVFWFYLYWLPPFLNQQYNLGINVTQMGIPLIIIYLTADFGSVGGGILSSFLIGRGMNPIKARLLSMLLFACCIVGVIMAAGSSQLWVAVFAISLAIGAHQAWTANIWSLVMDYTPKHMMSTVFGFGGMCAAIGGMFMTQIVGHILTVTNNNYTVLFTLIPAMYFIALTWMYFMAPRKIPTVDV</sequence>
<accession>A0A3M4A1D8</accession>
<dbReference type="PROSITE" id="PS50850">
    <property type="entry name" value="MFS"/>
    <property type="match status" value="1"/>
</dbReference>
<evidence type="ECO:0000313" key="8">
    <source>
        <dbReference type="EMBL" id="RMP00144.1"/>
    </source>
</evidence>
<dbReference type="AlphaFoldDB" id="A0A3M4A1D8"/>
<reference evidence="8 9" key="1">
    <citation type="submission" date="2018-08" db="EMBL/GenBank/DDBJ databases">
        <title>Recombination of ecologically and evolutionarily significant loci maintains genetic cohesion in the Pseudomonas syringae species complex.</title>
        <authorList>
            <person name="Dillon M."/>
            <person name="Thakur S."/>
            <person name="Almeida R.N.D."/>
            <person name="Weir B.S."/>
            <person name="Guttman D.S."/>
        </authorList>
    </citation>
    <scope>NUCLEOTIDE SEQUENCE [LARGE SCALE GENOMIC DNA]</scope>
    <source>
        <strain evidence="8 9">ICMP 3555</strain>
    </source>
</reference>
<dbReference type="PANTHER" id="PTHR11662:SF285">
    <property type="entry name" value="HEXURONATE TRANSPORTER"/>
    <property type="match status" value="1"/>
</dbReference>
<evidence type="ECO:0000256" key="5">
    <source>
        <dbReference type="ARBA" id="ARBA00038514"/>
    </source>
</evidence>
<keyword evidence="9" id="KW-1185">Reference proteome</keyword>
<comment type="caution">
    <text evidence="8">The sequence shown here is derived from an EMBL/GenBank/DDBJ whole genome shotgun (WGS) entry which is preliminary data.</text>
</comment>
<dbReference type="GO" id="GO:0016020">
    <property type="term" value="C:membrane"/>
    <property type="evidence" value="ECO:0007669"/>
    <property type="project" value="UniProtKB-SubCell"/>
</dbReference>
<gene>
    <name evidence="8" type="ORF">ALQ29_05151</name>
</gene>
<evidence type="ECO:0000256" key="4">
    <source>
        <dbReference type="ARBA" id="ARBA00023136"/>
    </source>
</evidence>
<evidence type="ECO:0000313" key="9">
    <source>
        <dbReference type="Proteomes" id="UP000276587"/>
    </source>
</evidence>
<evidence type="ECO:0000256" key="6">
    <source>
        <dbReference type="SAM" id="Phobius"/>
    </source>
</evidence>
<dbReference type="InterPro" id="IPR036259">
    <property type="entry name" value="MFS_trans_sf"/>
</dbReference>
<keyword evidence="2 6" id="KW-0812">Transmembrane</keyword>
<keyword evidence="3 6" id="KW-1133">Transmembrane helix</keyword>
<feature type="transmembrane region" description="Helical" evidence="6">
    <location>
        <begin position="366"/>
        <end position="383"/>
    </location>
</feature>
<feature type="transmembrane region" description="Helical" evidence="6">
    <location>
        <begin position="292"/>
        <end position="311"/>
    </location>
</feature>
<dbReference type="Proteomes" id="UP000276587">
    <property type="component" value="Unassembled WGS sequence"/>
</dbReference>
<evidence type="ECO:0000256" key="1">
    <source>
        <dbReference type="ARBA" id="ARBA00004141"/>
    </source>
</evidence>
<feature type="transmembrane region" description="Helical" evidence="6">
    <location>
        <begin position="74"/>
        <end position="91"/>
    </location>
</feature>
<proteinExistence type="inferred from homology"/>
<feature type="transmembrane region" description="Helical" evidence="6">
    <location>
        <begin position="111"/>
        <end position="132"/>
    </location>
</feature>
<dbReference type="InterPro" id="IPR020846">
    <property type="entry name" value="MFS_dom"/>
</dbReference>